<accession>A0A3M8Q8L1</accession>
<feature type="transmembrane region" description="Helical" evidence="1">
    <location>
        <begin position="364"/>
        <end position="385"/>
    </location>
</feature>
<keyword evidence="1" id="KW-0812">Transmembrane</keyword>
<keyword evidence="1" id="KW-0472">Membrane</keyword>
<organism evidence="5 6">
    <name type="scientific">Marinomonas hwangdonensis</name>
    <dbReference type="NCBI Taxonomy" id="1053647"/>
    <lineage>
        <taxon>Bacteria</taxon>
        <taxon>Pseudomonadati</taxon>
        <taxon>Pseudomonadota</taxon>
        <taxon>Gammaproteobacteria</taxon>
        <taxon>Oceanospirillales</taxon>
        <taxon>Oceanospirillaceae</taxon>
        <taxon>Marinomonas</taxon>
    </lineage>
</organism>
<evidence type="ECO:0000256" key="1">
    <source>
        <dbReference type="SAM" id="Phobius"/>
    </source>
</evidence>
<feature type="transmembrane region" description="Helical" evidence="1">
    <location>
        <begin position="184"/>
        <end position="206"/>
    </location>
</feature>
<feature type="domain" description="7TM-DISM receptor extracellular" evidence="3">
    <location>
        <begin position="186"/>
        <end position="381"/>
    </location>
</feature>
<feature type="signal peptide" evidence="2">
    <location>
        <begin position="1"/>
        <end position="19"/>
    </location>
</feature>
<evidence type="ECO:0000313" key="5">
    <source>
        <dbReference type="EMBL" id="RNF52383.1"/>
    </source>
</evidence>
<keyword evidence="6" id="KW-1185">Reference proteome</keyword>
<dbReference type="Pfam" id="PF07695">
    <property type="entry name" value="7TMR-DISM_7TM"/>
    <property type="match status" value="1"/>
</dbReference>
<feature type="chain" id="PRO_5018304233" description="7TM-DISM receptor extracellular domain-containing protein" evidence="2">
    <location>
        <begin position="20"/>
        <end position="765"/>
    </location>
</feature>
<evidence type="ECO:0000259" key="3">
    <source>
        <dbReference type="Pfam" id="PF07695"/>
    </source>
</evidence>
<dbReference type="OrthoDB" id="6093295at2"/>
<dbReference type="AlphaFoldDB" id="A0A3M8Q8L1"/>
<proteinExistence type="predicted"/>
<name>A0A3M8Q8L1_9GAMM</name>
<comment type="caution">
    <text evidence="5">The sequence shown here is derived from an EMBL/GenBank/DDBJ whole genome shotgun (WGS) entry which is preliminary data.</text>
</comment>
<sequence length="765" mass="86695">MLYRSILLFLLIFSNTAWSSNTIAIIDDSMDTFHIGKSASFFIDETADLSFTTVSSEQYLKRFRPINREYLQFGLVKGNIWIRSDIAIRTTHKNPILLEIRSPRLQYLDIYLPTIFGSQVQAELGGARPYNNKQIKAPHYAFVIPTNTPSVFTVFIKMSSHLPINAEIELKTLSELSQGAQQDLTLTGIMIGVLFTLFIGNLFFFIKTSHPMYLIYGMLLIGITVLHLSLHDLVSQFFPNSVNVQERVYNLTALTCLSAIAFFSRLYLDTKSYLPRLDKLLILAGSINGLMALVYTFSPVTPSIILLSMIAVLTICILTVHAVAASINNLPYSGYYLAARTVLLTGHFCWLMSVYGFVPSATLYKWGLTGTIIIEAIIHFAGMIAQSTSIFKRQLNKTSASQNEIADLLSDISSRLRRQTNIIEGGLVHLEKTLAHDGHDSHLANSLRANKNVINLIDRVDLLNEIYENTSTDQPTPITLNQLIDNAYNKVQNLDQDNSLIEIHTRKIEQVEILQHAPILQHLIESILLECKHFTDQVLTMEIERQDVNREGVTELVICCHPIPRRVRTNNTNFDLGMYYINILCQHLNGKIVLSKEDDLQKITLFVPIRTHIRPTPNNLASQHPFDIVLLGQTDENLQKSLSMLQSNSNKIEHFSSLERLLEQLEPPATRDSGLIIIVFDNGGQIPHITQQKLFPIMRNEDQCLLISDNVKMSLDYAKKLGFDDFLTCDELDDKLEQRFSRLVQKGDRLKKAPLSRINPLRKVP</sequence>
<feature type="transmembrane region" description="Helical" evidence="1">
    <location>
        <begin position="304"/>
        <end position="325"/>
    </location>
</feature>
<dbReference type="Gene3D" id="2.60.40.2380">
    <property type="match status" value="1"/>
</dbReference>
<evidence type="ECO:0000259" key="4">
    <source>
        <dbReference type="Pfam" id="PF07696"/>
    </source>
</evidence>
<protein>
    <recommendedName>
        <fullName evidence="7">7TM-DISM receptor extracellular domain-containing protein</fullName>
    </recommendedName>
</protein>
<evidence type="ECO:0008006" key="7">
    <source>
        <dbReference type="Google" id="ProtNLM"/>
    </source>
</evidence>
<feature type="transmembrane region" description="Helical" evidence="1">
    <location>
        <begin position="337"/>
        <end position="358"/>
    </location>
</feature>
<reference evidence="5 6" key="1">
    <citation type="journal article" date="2012" name="Int. J. Syst. Evol. Microbiol.">
        <title>Marinomonas hwangdonensis sp. nov., isolated from seawater.</title>
        <authorList>
            <person name="Jung Y.T."/>
            <person name="Oh T.K."/>
            <person name="Yoon J.H."/>
        </authorList>
    </citation>
    <scope>NUCLEOTIDE SEQUENCE [LARGE SCALE GENOMIC DNA]</scope>
    <source>
        <strain evidence="5 6">HDW-15</strain>
    </source>
</reference>
<dbReference type="Pfam" id="PF07696">
    <property type="entry name" value="7TMR-DISMED2"/>
    <property type="match status" value="1"/>
</dbReference>
<dbReference type="Proteomes" id="UP000280507">
    <property type="component" value="Unassembled WGS sequence"/>
</dbReference>
<keyword evidence="1" id="KW-1133">Transmembrane helix</keyword>
<gene>
    <name evidence="5" type="ORF">EBI00_03745</name>
</gene>
<keyword evidence="2" id="KW-0732">Signal</keyword>
<feature type="domain" description="7TM-DISM receptor extracellular" evidence="4">
    <location>
        <begin position="36"/>
        <end position="170"/>
    </location>
</feature>
<dbReference type="InterPro" id="IPR011622">
    <property type="entry name" value="7TMR_DISM_rcpt_extracell_dom2"/>
</dbReference>
<evidence type="ECO:0000256" key="2">
    <source>
        <dbReference type="SAM" id="SignalP"/>
    </source>
</evidence>
<evidence type="ECO:0000313" key="6">
    <source>
        <dbReference type="Proteomes" id="UP000280507"/>
    </source>
</evidence>
<feature type="transmembrane region" description="Helical" evidence="1">
    <location>
        <begin position="280"/>
        <end position="298"/>
    </location>
</feature>
<feature type="transmembrane region" description="Helical" evidence="1">
    <location>
        <begin position="213"/>
        <end position="230"/>
    </location>
</feature>
<dbReference type="EMBL" id="RIZG01000002">
    <property type="protein sequence ID" value="RNF52383.1"/>
    <property type="molecule type" value="Genomic_DNA"/>
</dbReference>
<dbReference type="InterPro" id="IPR011623">
    <property type="entry name" value="7TMR_DISM_rcpt_extracell_dom1"/>
</dbReference>